<comment type="caution">
    <text evidence="2">The sequence shown here is derived from an EMBL/GenBank/DDBJ whole genome shotgun (WGS) entry which is preliminary data.</text>
</comment>
<organism evidence="2 3">
    <name type="scientific">Azospirillum oleiclasticum</name>
    <dbReference type="NCBI Taxonomy" id="2735135"/>
    <lineage>
        <taxon>Bacteria</taxon>
        <taxon>Pseudomonadati</taxon>
        <taxon>Pseudomonadota</taxon>
        <taxon>Alphaproteobacteria</taxon>
        <taxon>Rhodospirillales</taxon>
        <taxon>Azospirillaceae</taxon>
        <taxon>Azospirillum</taxon>
    </lineage>
</organism>
<dbReference type="EMBL" id="JABFDB010000016">
    <property type="protein sequence ID" value="NYZ22195.1"/>
    <property type="molecule type" value="Genomic_DNA"/>
</dbReference>
<proteinExistence type="predicted"/>
<accession>A0ABX2TEH8</accession>
<dbReference type="Pfam" id="PF06527">
    <property type="entry name" value="TniQ"/>
    <property type="match status" value="1"/>
</dbReference>
<dbReference type="InterPro" id="IPR009492">
    <property type="entry name" value="TniQ"/>
</dbReference>
<reference evidence="2 3" key="1">
    <citation type="submission" date="2020-05" db="EMBL/GenBank/DDBJ databases">
        <title>Azospirillum oleiclasticum sp. nov, a nitrogen-fixing and heavy crude oil-emulsifying bacterium isolated from the crude oil of Yumen Oilfield.</title>
        <authorList>
            <person name="Wu D."/>
            <person name="Cai M."/>
            <person name="Zhang X."/>
        </authorList>
    </citation>
    <scope>NUCLEOTIDE SEQUENCE [LARGE SCALE GENOMIC DNA]</scope>
    <source>
        <strain evidence="2 3">ROY-1-1-2</strain>
    </source>
</reference>
<gene>
    <name evidence="2" type="ORF">HND93_20980</name>
</gene>
<evidence type="ECO:0000313" key="2">
    <source>
        <dbReference type="EMBL" id="NYZ22195.1"/>
    </source>
</evidence>
<keyword evidence="3" id="KW-1185">Reference proteome</keyword>
<sequence length="288" mass="31328">MRRLRLRVAPAEGESLPGFILRLAARAGFRNACEFAVLAGVRQPGGAVSGASLLPLATFSGVAQECLDLMAYPPAGPRGHHRFLEGMVHRDFIWLAARRACPACLREAPHHRGEWDFALATACLRHRHRLLVSCPLCGAEPGWDYPSVGGCQCRARFRDAAIRPAPDEEIAALAFLRSVIREGPPPSLHQDFAGCGPSDLFRITLSLGASAEGWDGHRRVASVVRAGPERVAAIVTAGVQALQDWPTSVCDLHRRGYRLPEDRPRRTPALNLLHKLVHKAVAAGRGQH</sequence>
<evidence type="ECO:0000259" key="1">
    <source>
        <dbReference type="Pfam" id="PF06527"/>
    </source>
</evidence>
<evidence type="ECO:0000313" key="3">
    <source>
        <dbReference type="Proteomes" id="UP000584642"/>
    </source>
</evidence>
<dbReference type="Proteomes" id="UP000584642">
    <property type="component" value="Unassembled WGS sequence"/>
</dbReference>
<feature type="domain" description="TniQ" evidence="1">
    <location>
        <begin position="6"/>
        <end position="130"/>
    </location>
</feature>
<dbReference type="RefSeq" id="WP_180283973.1">
    <property type="nucleotide sequence ID" value="NZ_JABFDB010000016.1"/>
</dbReference>
<protein>
    <recommendedName>
        <fullName evidence="1">TniQ domain-containing protein</fullName>
    </recommendedName>
</protein>
<name>A0ABX2TEH8_9PROT</name>